<proteinExistence type="predicted"/>
<comment type="caution">
    <text evidence="2">The sequence shown here is derived from an EMBL/GenBank/DDBJ whole genome shotgun (WGS) entry which is preliminary data.</text>
</comment>
<feature type="region of interest" description="Disordered" evidence="1">
    <location>
        <begin position="75"/>
        <end position="100"/>
    </location>
</feature>
<sequence length="100" mass="11167">MHKKISSYEVAYIFNQVCLDVTTTEKGVSGFKSTGIYLPYTVNPGRFKDEEIVPKQNLEHLVIDDEQVSCLAQNDVGLSPTTDNRNLPQADVSEELAIYS</sequence>
<evidence type="ECO:0000313" key="2">
    <source>
        <dbReference type="EMBL" id="GBN38661.1"/>
    </source>
</evidence>
<dbReference type="Proteomes" id="UP000499080">
    <property type="component" value="Unassembled WGS sequence"/>
</dbReference>
<accession>A0A4Y2NH80</accession>
<dbReference type="OrthoDB" id="6778034at2759"/>
<protein>
    <submittedName>
        <fullName evidence="2">Uncharacterized protein</fullName>
    </submittedName>
</protein>
<reference evidence="2 3" key="1">
    <citation type="journal article" date="2019" name="Sci. Rep.">
        <title>Orb-weaving spider Araneus ventricosus genome elucidates the spidroin gene catalogue.</title>
        <authorList>
            <person name="Kono N."/>
            <person name="Nakamura H."/>
            <person name="Ohtoshi R."/>
            <person name="Moran D.A.P."/>
            <person name="Shinohara A."/>
            <person name="Yoshida Y."/>
            <person name="Fujiwara M."/>
            <person name="Mori M."/>
            <person name="Tomita M."/>
            <person name="Arakawa K."/>
        </authorList>
    </citation>
    <scope>NUCLEOTIDE SEQUENCE [LARGE SCALE GENOMIC DNA]</scope>
</reference>
<evidence type="ECO:0000256" key="1">
    <source>
        <dbReference type="SAM" id="MobiDB-lite"/>
    </source>
</evidence>
<dbReference type="EMBL" id="BGPR01009219">
    <property type="protein sequence ID" value="GBN38661.1"/>
    <property type="molecule type" value="Genomic_DNA"/>
</dbReference>
<organism evidence="2 3">
    <name type="scientific">Araneus ventricosus</name>
    <name type="common">Orbweaver spider</name>
    <name type="synonym">Epeira ventricosa</name>
    <dbReference type="NCBI Taxonomy" id="182803"/>
    <lineage>
        <taxon>Eukaryota</taxon>
        <taxon>Metazoa</taxon>
        <taxon>Ecdysozoa</taxon>
        <taxon>Arthropoda</taxon>
        <taxon>Chelicerata</taxon>
        <taxon>Arachnida</taxon>
        <taxon>Araneae</taxon>
        <taxon>Araneomorphae</taxon>
        <taxon>Entelegynae</taxon>
        <taxon>Araneoidea</taxon>
        <taxon>Araneidae</taxon>
        <taxon>Araneus</taxon>
    </lineage>
</organism>
<evidence type="ECO:0000313" key="3">
    <source>
        <dbReference type="Proteomes" id="UP000499080"/>
    </source>
</evidence>
<gene>
    <name evidence="2" type="ORF">AVEN_17116_1</name>
</gene>
<keyword evidence="3" id="KW-1185">Reference proteome</keyword>
<name>A0A4Y2NH80_ARAVE</name>
<dbReference type="AlphaFoldDB" id="A0A4Y2NH80"/>